<evidence type="ECO:0000256" key="1">
    <source>
        <dbReference type="ARBA" id="ARBA00005417"/>
    </source>
</evidence>
<evidence type="ECO:0000256" key="3">
    <source>
        <dbReference type="ARBA" id="ARBA00022741"/>
    </source>
</evidence>
<comment type="caution">
    <text evidence="6">The sequence shown here is derived from an EMBL/GenBank/DDBJ whole genome shotgun (WGS) entry which is preliminary data.</text>
</comment>
<dbReference type="EMBL" id="LAZR01025451">
    <property type="protein sequence ID" value="KKL71878.1"/>
    <property type="molecule type" value="Genomic_DNA"/>
</dbReference>
<dbReference type="PROSITE" id="PS50893">
    <property type="entry name" value="ABC_TRANSPORTER_2"/>
    <property type="match status" value="1"/>
</dbReference>
<dbReference type="InterPro" id="IPR050763">
    <property type="entry name" value="ABC_transporter_ATP-binding"/>
</dbReference>
<comment type="similarity">
    <text evidence="1">Belongs to the ABC transporter superfamily.</text>
</comment>
<dbReference type="InterPro" id="IPR027417">
    <property type="entry name" value="P-loop_NTPase"/>
</dbReference>
<reference evidence="6" key="1">
    <citation type="journal article" date="2015" name="Nature">
        <title>Complex archaea that bridge the gap between prokaryotes and eukaryotes.</title>
        <authorList>
            <person name="Spang A."/>
            <person name="Saw J.H."/>
            <person name="Jorgensen S.L."/>
            <person name="Zaremba-Niedzwiedzka K."/>
            <person name="Martijn J."/>
            <person name="Lind A.E."/>
            <person name="van Eijk R."/>
            <person name="Schleper C."/>
            <person name="Guy L."/>
            <person name="Ettema T.J."/>
        </authorList>
    </citation>
    <scope>NUCLEOTIDE SEQUENCE</scope>
</reference>
<organism evidence="6">
    <name type="scientific">marine sediment metagenome</name>
    <dbReference type="NCBI Taxonomy" id="412755"/>
    <lineage>
        <taxon>unclassified sequences</taxon>
        <taxon>metagenomes</taxon>
        <taxon>ecological metagenomes</taxon>
    </lineage>
</organism>
<keyword evidence="4" id="KW-0067">ATP-binding</keyword>
<gene>
    <name evidence="6" type="ORF">LCGC14_2090510</name>
</gene>
<name>A0A0F9ECT1_9ZZZZ</name>
<dbReference type="SMART" id="SM00382">
    <property type="entry name" value="AAA"/>
    <property type="match status" value="1"/>
</dbReference>
<evidence type="ECO:0000259" key="5">
    <source>
        <dbReference type="PROSITE" id="PS50893"/>
    </source>
</evidence>
<dbReference type="InterPro" id="IPR003439">
    <property type="entry name" value="ABC_transporter-like_ATP-bd"/>
</dbReference>
<dbReference type="SUPFAM" id="SSF52540">
    <property type="entry name" value="P-loop containing nucleoside triphosphate hydrolases"/>
    <property type="match status" value="1"/>
</dbReference>
<accession>A0A0F9ECT1</accession>
<dbReference type="CDD" id="cd03230">
    <property type="entry name" value="ABC_DR_subfamily_A"/>
    <property type="match status" value="1"/>
</dbReference>
<dbReference type="InterPro" id="IPR003593">
    <property type="entry name" value="AAA+_ATPase"/>
</dbReference>
<sequence>MSETVIKLENLSKKYGNFNALDTVSFSVRKGEIIGLVGPNGAGKTTLLKLIARLIRPNSGSVFIKNIDCELQNVHKNSKHLIEMGFLIDIPHFYNTTPYCLLRHIANIRNYPRNKIKLRIDHLLKTFDLYKWKYKKLKIFSKGMIQKLGFMIAIIHDPELIILDEPQTGLDTNARIKIREYLKSLQNEGKTILLSSHLLTELREVCDKIALINQGVLIGFDTIDNLERDFKTKELICEIINPIPLERVNELIIKLIRQLEPFLEAKEDHTNFEGSITYNHQKNFFTICYDGKQTSRSEILNILSTEFESDLTISSFYEPKISQLESLYNQMIKETNKKLK</sequence>
<evidence type="ECO:0000256" key="4">
    <source>
        <dbReference type="ARBA" id="ARBA00022840"/>
    </source>
</evidence>
<evidence type="ECO:0000256" key="2">
    <source>
        <dbReference type="ARBA" id="ARBA00022448"/>
    </source>
</evidence>
<evidence type="ECO:0000313" key="6">
    <source>
        <dbReference type="EMBL" id="KKL71878.1"/>
    </source>
</evidence>
<dbReference type="GO" id="GO:0016887">
    <property type="term" value="F:ATP hydrolysis activity"/>
    <property type="evidence" value="ECO:0007669"/>
    <property type="project" value="InterPro"/>
</dbReference>
<keyword evidence="2" id="KW-0813">Transport</keyword>
<keyword evidence="3" id="KW-0547">Nucleotide-binding</keyword>
<proteinExistence type="inferred from homology"/>
<protein>
    <recommendedName>
        <fullName evidence="5">ABC transporter domain-containing protein</fullName>
    </recommendedName>
</protein>
<dbReference type="GO" id="GO:0005524">
    <property type="term" value="F:ATP binding"/>
    <property type="evidence" value="ECO:0007669"/>
    <property type="project" value="UniProtKB-KW"/>
</dbReference>
<dbReference type="PANTHER" id="PTHR42711">
    <property type="entry name" value="ABC TRANSPORTER ATP-BINDING PROTEIN"/>
    <property type="match status" value="1"/>
</dbReference>
<dbReference type="AlphaFoldDB" id="A0A0F9ECT1"/>
<feature type="domain" description="ABC transporter" evidence="5">
    <location>
        <begin position="6"/>
        <end position="239"/>
    </location>
</feature>
<dbReference type="PANTHER" id="PTHR42711:SF5">
    <property type="entry name" value="ABC TRANSPORTER ATP-BINDING PROTEIN NATA"/>
    <property type="match status" value="1"/>
</dbReference>
<dbReference type="Gene3D" id="3.40.50.300">
    <property type="entry name" value="P-loop containing nucleotide triphosphate hydrolases"/>
    <property type="match status" value="1"/>
</dbReference>
<dbReference type="Pfam" id="PF00005">
    <property type="entry name" value="ABC_tran"/>
    <property type="match status" value="1"/>
</dbReference>